<evidence type="ECO:0000313" key="1">
    <source>
        <dbReference type="EMBL" id="KAL3964683.1"/>
    </source>
</evidence>
<dbReference type="EMBL" id="JBGNUJ010000002">
    <property type="protein sequence ID" value="KAL3964683.1"/>
    <property type="molecule type" value="Genomic_DNA"/>
</dbReference>
<sequence length="135" mass="14427">MIVASAAALVSRQPAPRRPAAHGAPDRRALFARRRRNGSSSHRGAFEAFAKHANGTLESCRRQMPYNLAGSDGSMCPEPERESPQAPIGDGHSNPERPAPCLSFDVPEPGRAWATTGGVSRQAPWGHNIHGDMAP</sequence>
<comment type="caution">
    <text evidence="1">The sequence shown here is derived from an EMBL/GenBank/DDBJ whole genome shotgun (WGS) entry which is preliminary data.</text>
</comment>
<reference evidence="1" key="1">
    <citation type="submission" date="2024-12" db="EMBL/GenBank/DDBJ databases">
        <title>Comparative genomics and development of molecular markers within Purpureocillium lilacinum and among Purpureocillium species.</title>
        <authorList>
            <person name="Yeh Z.-Y."/>
            <person name="Ni N.-T."/>
            <person name="Lo P.-H."/>
            <person name="Mushyakhwo K."/>
            <person name="Lin C.-F."/>
            <person name="Nai Y.-S."/>
        </authorList>
    </citation>
    <scope>NUCLEOTIDE SEQUENCE</scope>
    <source>
        <strain evidence="1">NCHU-NPUST-175</strain>
    </source>
</reference>
<keyword evidence="2" id="KW-1185">Reference proteome</keyword>
<organism evidence="1 2">
    <name type="scientific">Purpureocillium lilacinum</name>
    <name type="common">Paecilomyces lilacinus</name>
    <dbReference type="NCBI Taxonomy" id="33203"/>
    <lineage>
        <taxon>Eukaryota</taxon>
        <taxon>Fungi</taxon>
        <taxon>Dikarya</taxon>
        <taxon>Ascomycota</taxon>
        <taxon>Pezizomycotina</taxon>
        <taxon>Sordariomycetes</taxon>
        <taxon>Hypocreomycetidae</taxon>
        <taxon>Hypocreales</taxon>
        <taxon>Ophiocordycipitaceae</taxon>
        <taxon>Purpureocillium</taxon>
    </lineage>
</organism>
<name>A0ACC4E8Z7_PURLI</name>
<accession>A0ACC4E8Z7</accession>
<protein>
    <submittedName>
        <fullName evidence="1">Uncharacterized protein</fullName>
    </submittedName>
</protein>
<evidence type="ECO:0000313" key="2">
    <source>
        <dbReference type="Proteomes" id="UP001638806"/>
    </source>
</evidence>
<proteinExistence type="predicted"/>
<gene>
    <name evidence="1" type="ORF">ACCO45_001687</name>
</gene>
<dbReference type="Proteomes" id="UP001638806">
    <property type="component" value="Unassembled WGS sequence"/>
</dbReference>